<dbReference type="EMBL" id="CT868533">
    <property type="protein sequence ID" value="CAK85063.1"/>
    <property type="molecule type" value="Genomic_DNA"/>
</dbReference>
<name>A0DPU6_PARTE</name>
<evidence type="ECO:0000313" key="2">
    <source>
        <dbReference type="Proteomes" id="UP000000600"/>
    </source>
</evidence>
<evidence type="ECO:0000313" key="1">
    <source>
        <dbReference type="EMBL" id="CAK85063.1"/>
    </source>
</evidence>
<dbReference type="GeneID" id="5038245"/>
<dbReference type="Proteomes" id="UP000000600">
    <property type="component" value="Unassembled WGS sequence"/>
</dbReference>
<dbReference type="InParanoid" id="A0DPU6"/>
<proteinExistence type="predicted"/>
<organism evidence="1 2">
    <name type="scientific">Paramecium tetraurelia</name>
    <dbReference type="NCBI Taxonomy" id="5888"/>
    <lineage>
        <taxon>Eukaryota</taxon>
        <taxon>Sar</taxon>
        <taxon>Alveolata</taxon>
        <taxon>Ciliophora</taxon>
        <taxon>Intramacronucleata</taxon>
        <taxon>Oligohymenophorea</taxon>
        <taxon>Peniculida</taxon>
        <taxon>Parameciidae</taxon>
        <taxon>Paramecium</taxon>
    </lineage>
</organism>
<gene>
    <name evidence="1" type="ORF">GSPATT00039714001</name>
</gene>
<sequence length="75" mass="8906">MNQVDQEIKRLKSSVNLDNLVILTNKVDLWQKNIIIPQVQYQTLSDFLSFNDKFQLKDFEFIQKNLECSQKENSV</sequence>
<dbReference type="AlphaFoldDB" id="A0DPU6"/>
<reference evidence="1 2" key="1">
    <citation type="journal article" date="2006" name="Nature">
        <title>Global trends of whole-genome duplications revealed by the ciliate Paramecium tetraurelia.</title>
        <authorList>
            <consortium name="Genoscope"/>
            <person name="Aury J.-M."/>
            <person name="Jaillon O."/>
            <person name="Duret L."/>
            <person name="Noel B."/>
            <person name="Jubin C."/>
            <person name="Porcel B.M."/>
            <person name="Segurens B."/>
            <person name="Daubin V."/>
            <person name="Anthouard V."/>
            <person name="Aiach N."/>
            <person name="Arnaiz O."/>
            <person name="Billaut A."/>
            <person name="Beisson J."/>
            <person name="Blanc I."/>
            <person name="Bouhouche K."/>
            <person name="Camara F."/>
            <person name="Duharcourt S."/>
            <person name="Guigo R."/>
            <person name="Gogendeau D."/>
            <person name="Katinka M."/>
            <person name="Keller A.-M."/>
            <person name="Kissmehl R."/>
            <person name="Klotz C."/>
            <person name="Koll F."/>
            <person name="Le Moue A."/>
            <person name="Lepere C."/>
            <person name="Malinsky S."/>
            <person name="Nowacki M."/>
            <person name="Nowak J.K."/>
            <person name="Plattner H."/>
            <person name="Poulain J."/>
            <person name="Ruiz F."/>
            <person name="Serrano V."/>
            <person name="Zagulski M."/>
            <person name="Dessen P."/>
            <person name="Betermier M."/>
            <person name="Weissenbach J."/>
            <person name="Scarpelli C."/>
            <person name="Schachter V."/>
            <person name="Sperling L."/>
            <person name="Meyer E."/>
            <person name="Cohen J."/>
            <person name="Wincker P."/>
        </authorList>
    </citation>
    <scope>NUCLEOTIDE SEQUENCE [LARGE SCALE GENOMIC DNA]</scope>
    <source>
        <strain evidence="1 2">Stock d4-2</strain>
    </source>
</reference>
<keyword evidence="2" id="KW-1185">Reference proteome</keyword>
<dbReference type="KEGG" id="ptm:GSPATT00039714001"/>
<dbReference type="HOGENOM" id="CLU_2676399_0_0_1"/>
<protein>
    <submittedName>
        <fullName evidence="1">Uncharacterized protein</fullName>
    </submittedName>
</protein>
<accession>A0DPU6</accession>
<dbReference type="RefSeq" id="XP_001452460.1">
    <property type="nucleotide sequence ID" value="XM_001452423.1"/>
</dbReference>